<sequence length="81" mass="8895">VSPLQEKKASRAGLLLVFQKFFPICCRLPGSGVFSQKGASIAGWLENMQDTDPRGLRASHILYSVIESSISLLVFCCFDLC</sequence>
<dbReference type="Ensembl" id="ENSOSIT00000014638.1">
    <property type="protein sequence ID" value="ENSOSIP00000013835.1"/>
    <property type="gene ID" value="ENSOSIG00000007916.1"/>
</dbReference>
<dbReference type="Proteomes" id="UP000694383">
    <property type="component" value="Unplaced"/>
</dbReference>
<accession>A0A8C7XL86</accession>
<reference evidence="1" key="2">
    <citation type="submission" date="2025-09" db="UniProtKB">
        <authorList>
            <consortium name="Ensembl"/>
        </authorList>
    </citation>
    <scope>IDENTIFICATION</scope>
</reference>
<evidence type="ECO:0000313" key="1">
    <source>
        <dbReference type="Ensembl" id="ENSOSIP00000013835.1"/>
    </source>
</evidence>
<name>A0A8C7XL86_9TELE</name>
<evidence type="ECO:0000313" key="2">
    <source>
        <dbReference type="Proteomes" id="UP000694383"/>
    </source>
</evidence>
<proteinExistence type="predicted"/>
<organism evidence="1 2">
    <name type="scientific">Oryzias sinensis</name>
    <name type="common">Chinese medaka</name>
    <dbReference type="NCBI Taxonomy" id="183150"/>
    <lineage>
        <taxon>Eukaryota</taxon>
        <taxon>Metazoa</taxon>
        <taxon>Chordata</taxon>
        <taxon>Craniata</taxon>
        <taxon>Vertebrata</taxon>
        <taxon>Euteleostomi</taxon>
        <taxon>Actinopterygii</taxon>
        <taxon>Neopterygii</taxon>
        <taxon>Teleostei</taxon>
        <taxon>Neoteleostei</taxon>
        <taxon>Acanthomorphata</taxon>
        <taxon>Ovalentaria</taxon>
        <taxon>Atherinomorphae</taxon>
        <taxon>Beloniformes</taxon>
        <taxon>Adrianichthyidae</taxon>
        <taxon>Oryziinae</taxon>
        <taxon>Oryzias</taxon>
    </lineage>
</organism>
<protein>
    <submittedName>
        <fullName evidence="1">Uncharacterized protein</fullName>
    </submittedName>
</protein>
<keyword evidence="2" id="KW-1185">Reference proteome</keyword>
<reference evidence="1" key="1">
    <citation type="submission" date="2025-08" db="UniProtKB">
        <authorList>
            <consortium name="Ensembl"/>
        </authorList>
    </citation>
    <scope>IDENTIFICATION</scope>
</reference>
<dbReference type="AlphaFoldDB" id="A0A8C7XL86"/>